<evidence type="ECO:0000259" key="4">
    <source>
        <dbReference type="PROSITE" id="PS50011"/>
    </source>
</evidence>
<feature type="repeat" description="ANK" evidence="3">
    <location>
        <begin position="1057"/>
        <end position="1089"/>
    </location>
</feature>
<dbReference type="AlphaFoldDB" id="A0A395RJI2"/>
<dbReference type="Pfam" id="PF12796">
    <property type="entry name" value="Ank_2"/>
    <property type="match status" value="1"/>
</dbReference>
<dbReference type="Pfam" id="PF00069">
    <property type="entry name" value="Pkinase"/>
    <property type="match status" value="1"/>
</dbReference>
<dbReference type="STRING" id="5514.A0A395RJI2"/>
<dbReference type="SMART" id="SM00220">
    <property type="entry name" value="S_TKc"/>
    <property type="match status" value="1"/>
</dbReference>
<keyword evidence="6" id="KW-1185">Reference proteome</keyword>
<dbReference type="Proteomes" id="UP000266152">
    <property type="component" value="Unassembled WGS sequence"/>
</dbReference>
<sequence length="1227" mass="135019">MPELSSIVRGDPSDEGTALLTSIADLTLGEQESLFLERTTPDIFSFFVLAIQFEIPHYDLPIGQFNSVTGETMYTLAGRIGVANILMKEHTIEDSMQQLRSYGTMERKTNLTIDIALGLHIIHSLGLAHGDVKPGNIILCKHPSRGVVAKISDFSGVAPASTYASAGFTTGTPAWQPPEVVLDGKNINWQLADTYSFGMVIATIWCPSGWIPQGGSFLDTRINYCMSPNDRAKVFQLHKLYPDSHPESPLSLAINSVSLVGDVVLPLPLALLFSSCLACQPSSRLSILNLVPLLREQGHIRLNGLTSLPTTATYDSSYWESQPVFGLLVIQPSYMRRSRPFKEKMLQTLLAVGNDLKASASPIITRDIDKSFTGNEEALYDYIRAEEGRSRSHLWAQPKLQILAPIALNIGLSYLLGLGTIVLERAAIEWLALAAQSHEGNSQYWFCPLEESSGIRVESSLPRRLWNTYAALAGFRSNLSCLRAADPVFAALAGSMAQRMTWGRPKPQIVRIEPYIERIMSPIYADHAVVDLEVEARVGSESVGERALHVASAVGDLDVVKYLILEAGADVNITNLRNETPIFYATRANNPVIAAFLLDHGARVDHISTEGLSIAHCLSMMDDQQAADLLPRYLDRGASLGEVALDTLTERSDRISLGAGLPLMWAVFKNRPILFEAILRSHSRPQLQITPADYCNLLTILCALNHDKMLEIAVRLYSSSVNQSLGVADTPNTIQLRGRFPMTGTNAVEMDLVLEEPFQGITTSNYTGLLLKALDANSRLLLDRRYLHRANFKQAKAQTCSFLLKHGGDPTQRCEDNEPESTALSYAVYTGDIVAFRLFVAHLLEGGVELLPILSNTETFGGYSALQRAIYSDSRDIFLFLVEKYPGLLELKGEAGRGPLQSAVTQVWPGYCEELLRRGASIYDRANDRSTPFTWALMRNPTLDGAKTVMEMMAIGADMDRILGPDQESGYTAFAKMIHGMTVYKIDYGFDRLEYLVQRFGKPSFIANSQTGASLITHLLMPKPPLSDASTMITQAAMLRYIMQLFPEKLNIVEDMIRGTALHLACGLGNLACVEVLLGLGADVDIETRSPSREHGITALGLAVQRMHDPPPRAIRELGSREIATFRKNIELIIAALAQKGAETAGKAASVALVLRVDNALQKGDTNIHVAILDYGCHGKAKGQPHLSQVMMAKLWWNLSLTTAYFNSCPNARTNNWRFFSAPLIHE</sequence>
<dbReference type="PANTHER" id="PTHR24198:SF165">
    <property type="entry name" value="ANKYRIN REPEAT-CONTAINING PROTEIN-RELATED"/>
    <property type="match status" value="1"/>
</dbReference>
<protein>
    <submittedName>
        <fullName evidence="5">Serine/threonine protein kinase</fullName>
    </submittedName>
</protein>
<dbReference type="PROSITE" id="PS50297">
    <property type="entry name" value="ANK_REP_REGION"/>
    <property type="match status" value="2"/>
</dbReference>
<keyword evidence="5" id="KW-0723">Serine/threonine-protein kinase</keyword>
<name>A0A395RJI2_FUSSP</name>
<proteinExistence type="predicted"/>
<keyword evidence="1" id="KW-0677">Repeat</keyword>
<dbReference type="Pfam" id="PF00023">
    <property type="entry name" value="Ank"/>
    <property type="match status" value="1"/>
</dbReference>
<dbReference type="SUPFAM" id="SSF56112">
    <property type="entry name" value="Protein kinase-like (PK-like)"/>
    <property type="match status" value="1"/>
</dbReference>
<dbReference type="PROSITE" id="PS00108">
    <property type="entry name" value="PROTEIN_KINASE_ST"/>
    <property type="match status" value="1"/>
</dbReference>
<dbReference type="PROSITE" id="PS50088">
    <property type="entry name" value="ANK_REPEAT"/>
    <property type="match status" value="3"/>
</dbReference>
<evidence type="ECO:0000313" key="5">
    <source>
        <dbReference type="EMBL" id="RGP60257.1"/>
    </source>
</evidence>
<evidence type="ECO:0000256" key="1">
    <source>
        <dbReference type="ARBA" id="ARBA00022737"/>
    </source>
</evidence>
<comment type="caution">
    <text evidence="5">The sequence shown here is derived from an EMBL/GenBank/DDBJ whole genome shotgun (WGS) entry which is preliminary data.</text>
</comment>
<dbReference type="GO" id="GO:0005524">
    <property type="term" value="F:ATP binding"/>
    <property type="evidence" value="ECO:0007669"/>
    <property type="project" value="InterPro"/>
</dbReference>
<dbReference type="InterPro" id="IPR036770">
    <property type="entry name" value="Ankyrin_rpt-contain_sf"/>
</dbReference>
<dbReference type="PROSITE" id="PS50011">
    <property type="entry name" value="PROTEIN_KINASE_DOM"/>
    <property type="match status" value="1"/>
</dbReference>
<dbReference type="InterPro" id="IPR008271">
    <property type="entry name" value="Ser/Thr_kinase_AS"/>
</dbReference>
<dbReference type="SUPFAM" id="SSF48403">
    <property type="entry name" value="Ankyrin repeat"/>
    <property type="match status" value="2"/>
</dbReference>
<dbReference type="Gene3D" id="1.25.40.20">
    <property type="entry name" value="Ankyrin repeat-containing domain"/>
    <property type="match status" value="3"/>
</dbReference>
<keyword evidence="2 3" id="KW-0040">ANK repeat</keyword>
<feature type="repeat" description="ANK" evidence="3">
    <location>
        <begin position="543"/>
        <end position="576"/>
    </location>
</feature>
<keyword evidence="5" id="KW-0418">Kinase</keyword>
<dbReference type="GO" id="GO:0004674">
    <property type="term" value="F:protein serine/threonine kinase activity"/>
    <property type="evidence" value="ECO:0007669"/>
    <property type="project" value="UniProtKB-KW"/>
</dbReference>
<feature type="domain" description="Protein kinase" evidence="4">
    <location>
        <begin position="1"/>
        <end position="302"/>
    </location>
</feature>
<dbReference type="InterPro" id="IPR000719">
    <property type="entry name" value="Prot_kinase_dom"/>
</dbReference>
<dbReference type="PANTHER" id="PTHR24198">
    <property type="entry name" value="ANKYRIN REPEAT AND PROTEIN KINASE DOMAIN-CONTAINING PROTEIN"/>
    <property type="match status" value="1"/>
</dbReference>
<evidence type="ECO:0000256" key="3">
    <source>
        <dbReference type="PROSITE-ProRule" id="PRU00023"/>
    </source>
</evidence>
<dbReference type="SMART" id="SM00248">
    <property type="entry name" value="ANK"/>
    <property type="match status" value="8"/>
</dbReference>
<keyword evidence="5" id="KW-0808">Transferase</keyword>
<evidence type="ECO:0000313" key="6">
    <source>
        <dbReference type="Proteomes" id="UP000266152"/>
    </source>
</evidence>
<dbReference type="InterPro" id="IPR002110">
    <property type="entry name" value="Ankyrin_rpt"/>
</dbReference>
<gene>
    <name evidence="5" type="ORF">FSPOR_10755</name>
</gene>
<dbReference type="GO" id="GO:0005737">
    <property type="term" value="C:cytoplasm"/>
    <property type="evidence" value="ECO:0007669"/>
    <property type="project" value="TreeGrafter"/>
</dbReference>
<organism evidence="5 6">
    <name type="scientific">Fusarium sporotrichioides</name>
    <dbReference type="NCBI Taxonomy" id="5514"/>
    <lineage>
        <taxon>Eukaryota</taxon>
        <taxon>Fungi</taxon>
        <taxon>Dikarya</taxon>
        <taxon>Ascomycota</taxon>
        <taxon>Pezizomycotina</taxon>
        <taxon>Sordariomycetes</taxon>
        <taxon>Hypocreomycetidae</taxon>
        <taxon>Hypocreales</taxon>
        <taxon>Nectriaceae</taxon>
        <taxon>Fusarium</taxon>
    </lineage>
</organism>
<dbReference type="InterPro" id="IPR011009">
    <property type="entry name" value="Kinase-like_dom_sf"/>
</dbReference>
<evidence type="ECO:0000256" key="2">
    <source>
        <dbReference type="ARBA" id="ARBA00023043"/>
    </source>
</evidence>
<feature type="repeat" description="ANK" evidence="3">
    <location>
        <begin position="577"/>
        <end position="609"/>
    </location>
</feature>
<accession>A0A395RJI2</accession>
<dbReference type="EMBL" id="PXOF01000193">
    <property type="protein sequence ID" value="RGP60257.1"/>
    <property type="molecule type" value="Genomic_DNA"/>
</dbReference>
<dbReference type="Gene3D" id="1.10.510.10">
    <property type="entry name" value="Transferase(Phosphotransferase) domain 1"/>
    <property type="match status" value="1"/>
</dbReference>
<reference evidence="5 6" key="1">
    <citation type="journal article" date="2018" name="PLoS Pathog.">
        <title>Evolution of structural diversity of trichothecenes, a family of toxins produced by plant pathogenic and entomopathogenic fungi.</title>
        <authorList>
            <person name="Proctor R.H."/>
            <person name="McCormick S.P."/>
            <person name="Kim H.S."/>
            <person name="Cardoza R.E."/>
            <person name="Stanley A.M."/>
            <person name="Lindo L."/>
            <person name="Kelly A."/>
            <person name="Brown D.W."/>
            <person name="Lee T."/>
            <person name="Vaughan M.M."/>
            <person name="Alexander N.J."/>
            <person name="Busman M."/>
            <person name="Gutierrez S."/>
        </authorList>
    </citation>
    <scope>NUCLEOTIDE SEQUENCE [LARGE SCALE GENOMIC DNA]</scope>
    <source>
        <strain evidence="5 6">NRRL 3299</strain>
    </source>
</reference>